<dbReference type="OrthoDB" id="5525112at2"/>
<dbReference type="Proteomes" id="UP000064967">
    <property type="component" value="Chromosome"/>
</dbReference>
<dbReference type="STRING" id="1391654.AKJ09_08229"/>
<gene>
    <name evidence="3" type="ORF">AKJ09_08229</name>
</gene>
<evidence type="ECO:0000256" key="1">
    <source>
        <dbReference type="SAM" id="Coils"/>
    </source>
</evidence>
<sequence>MAESVVESLGRELQEVDREYSNDFAGHSRLTRDVAQLDRMIKRVDSVVKRVDQVPAAARGAELARIRDAAAQSLVLYQNERTAIVRAQDSGPSFEQFSMEATNANVTFARYARHFAGKDRSTRDLALLGELVEDLKQIDKRMTALLQERKTADFERDRQIVRENLAQYQKEIDLVEKAQKGSNPRRRRAFSRPSRTTSSPSTRRTSRVKRASRVVRRCSCASLPRSRRSASA</sequence>
<name>A0A0K1Q6V6_9BACT</name>
<accession>A0A0K1Q6V6</accession>
<organism evidence="3 4">
    <name type="scientific">Labilithrix luteola</name>
    <dbReference type="NCBI Taxonomy" id="1391654"/>
    <lineage>
        <taxon>Bacteria</taxon>
        <taxon>Pseudomonadati</taxon>
        <taxon>Myxococcota</taxon>
        <taxon>Polyangia</taxon>
        <taxon>Polyangiales</taxon>
        <taxon>Labilitrichaceae</taxon>
        <taxon>Labilithrix</taxon>
    </lineage>
</organism>
<evidence type="ECO:0000256" key="2">
    <source>
        <dbReference type="SAM" id="MobiDB-lite"/>
    </source>
</evidence>
<feature type="compositionally biased region" description="Low complexity" evidence="2">
    <location>
        <begin position="191"/>
        <end position="203"/>
    </location>
</feature>
<reference evidence="3 4" key="1">
    <citation type="submission" date="2015-08" db="EMBL/GenBank/DDBJ databases">
        <authorList>
            <person name="Babu N.S."/>
            <person name="Beckwith C.J."/>
            <person name="Beseler K.G."/>
            <person name="Brison A."/>
            <person name="Carone J.V."/>
            <person name="Caskin T.P."/>
            <person name="Diamond M."/>
            <person name="Durham M.E."/>
            <person name="Foxe J.M."/>
            <person name="Go M."/>
            <person name="Henderson B.A."/>
            <person name="Jones I.B."/>
            <person name="McGettigan J.A."/>
            <person name="Micheletti S.J."/>
            <person name="Nasrallah M.E."/>
            <person name="Ortiz D."/>
            <person name="Piller C.R."/>
            <person name="Privatt S.R."/>
            <person name="Schneider S.L."/>
            <person name="Sharp S."/>
            <person name="Smith T.C."/>
            <person name="Stanton J.D."/>
            <person name="Ullery H.E."/>
            <person name="Wilson R.J."/>
            <person name="Serrano M.G."/>
            <person name="Buck G."/>
            <person name="Lee V."/>
            <person name="Wang Y."/>
            <person name="Carvalho R."/>
            <person name="Voegtly L."/>
            <person name="Shi R."/>
            <person name="Duckworth R."/>
            <person name="Johnson A."/>
            <person name="Loviza R."/>
            <person name="Walstead R."/>
            <person name="Shah Z."/>
            <person name="Kiflezghi M."/>
            <person name="Wade K."/>
            <person name="Ball S.L."/>
            <person name="Bradley K.W."/>
            <person name="Asai D.J."/>
            <person name="Bowman C.A."/>
            <person name="Russell D.A."/>
            <person name="Pope W.H."/>
            <person name="Jacobs-Sera D."/>
            <person name="Hendrix R.W."/>
            <person name="Hatfull G.F."/>
        </authorList>
    </citation>
    <scope>NUCLEOTIDE SEQUENCE [LARGE SCALE GENOMIC DNA]</scope>
    <source>
        <strain evidence="3 4">DSM 27648</strain>
    </source>
</reference>
<dbReference type="KEGG" id="llu:AKJ09_08229"/>
<protein>
    <submittedName>
        <fullName evidence="3">Uncharacterized protein</fullName>
    </submittedName>
</protein>
<feature type="coiled-coil region" evidence="1">
    <location>
        <begin position="128"/>
        <end position="178"/>
    </location>
</feature>
<evidence type="ECO:0000313" key="3">
    <source>
        <dbReference type="EMBL" id="AKV01566.1"/>
    </source>
</evidence>
<proteinExistence type="predicted"/>
<keyword evidence="1" id="KW-0175">Coiled coil</keyword>
<feature type="region of interest" description="Disordered" evidence="2">
    <location>
        <begin position="178"/>
        <end position="213"/>
    </location>
</feature>
<dbReference type="EMBL" id="CP012333">
    <property type="protein sequence ID" value="AKV01566.1"/>
    <property type="molecule type" value="Genomic_DNA"/>
</dbReference>
<evidence type="ECO:0000313" key="4">
    <source>
        <dbReference type="Proteomes" id="UP000064967"/>
    </source>
</evidence>
<keyword evidence="4" id="KW-1185">Reference proteome</keyword>
<dbReference type="RefSeq" id="WP_146652642.1">
    <property type="nucleotide sequence ID" value="NZ_CP012333.1"/>
</dbReference>
<dbReference type="AlphaFoldDB" id="A0A0K1Q6V6"/>
<feature type="compositionally biased region" description="Basic residues" evidence="2">
    <location>
        <begin position="204"/>
        <end position="213"/>
    </location>
</feature>